<evidence type="ECO:0000313" key="3">
    <source>
        <dbReference type="Proteomes" id="UP001431783"/>
    </source>
</evidence>
<proteinExistence type="predicted"/>
<dbReference type="SUPFAM" id="SSF49870">
    <property type="entry name" value="Osmotin, thaumatin-like protein"/>
    <property type="match status" value="1"/>
</dbReference>
<dbReference type="PROSITE" id="PS51367">
    <property type="entry name" value="THAUMATIN_2"/>
    <property type="match status" value="1"/>
</dbReference>
<dbReference type="Proteomes" id="UP001431783">
    <property type="component" value="Unassembled WGS sequence"/>
</dbReference>
<keyword evidence="1" id="KW-0732">Signal</keyword>
<dbReference type="SMART" id="SM00205">
    <property type="entry name" value="THN"/>
    <property type="match status" value="1"/>
</dbReference>
<sequence length="223" mass="24732">MLRICSILLVSSLIGVKAVEFQIKNNLGGEIWVGILGNPGKEQLRNGGFKLAKGVQESVNAPDGWAGRVWARTYCDQGTNHCQTGDCGNKLECNGAGGNPPATLAEIRLQGNAGLDFYDVSLVDGFNVQCTANLFYDQWIANNRPHLWPPHSPDFSVLDYFIWGTVKSKVFNTAVTTVEDCMRCVTTAFEELISQSIRRAVYEQFLLRYEKCLEVKGINLNIH</sequence>
<reference evidence="2 3" key="1">
    <citation type="submission" date="2023-03" db="EMBL/GenBank/DDBJ databases">
        <title>Genome insight into feeding habits of ladybird beetles.</title>
        <authorList>
            <person name="Li H.-S."/>
            <person name="Huang Y.-H."/>
            <person name="Pang H."/>
        </authorList>
    </citation>
    <scope>NUCLEOTIDE SEQUENCE [LARGE SCALE GENOMIC DNA]</scope>
    <source>
        <strain evidence="2">SYSU_2023b</strain>
        <tissue evidence="2">Whole body</tissue>
    </source>
</reference>
<name>A0AAW1UUX0_9CUCU</name>
<evidence type="ECO:0000313" key="2">
    <source>
        <dbReference type="EMBL" id="KAK9887276.1"/>
    </source>
</evidence>
<evidence type="ECO:0000256" key="1">
    <source>
        <dbReference type="SAM" id="SignalP"/>
    </source>
</evidence>
<feature type="signal peptide" evidence="1">
    <location>
        <begin position="1"/>
        <end position="18"/>
    </location>
</feature>
<feature type="chain" id="PRO_5043340467" evidence="1">
    <location>
        <begin position="19"/>
        <end position="223"/>
    </location>
</feature>
<dbReference type="PRINTS" id="PR00347">
    <property type="entry name" value="THAUMATIN"/>
</dbReference>
<dbReference type="Gene3D" id="2.60.110.10">
    <property type="entry name" value="Thaumatin"/>
    <property type="match status" value="1"/>
</dbReference>
<dbReference type="AlphaFoldDB" id="A0AAW1UUX0"/>
<organism evidence="2 3">
    <name type="scientific">Henosepilachna vigintioctopunctata</name>
    <dbReference type="NCBI Taxonomy" id="420089"/>
    <lineage>
        <taxon>Eukaryota</taxon>
        <taxon>Metazoa</taxon>
        <taxon>Ecdysozoa</taxon>
        <taxon>Arthropoda</taxon>
        <taxon>Hexapoda</taxon>
        <taxon>Insecta</taxon>
        <taxon>Pterygota</taxon>
        <taxon>Neoptera</taxon>
        <taxon>Endopterygota</taxon>
        <taxon>Coleoptera</taxon>
        <taxon>Polyphaga</taxon>
        <taxon>Cucujiformia</taxon>
        <taxon>Coccinelloidea</taxon>
        <taxon>Coccinellidae</taxon>
        <taxon>Epilachninae</taxon>
        <taxon>Epilachnini</taxon>
        <taxon>Henosepilachna</taxon>
    </lineage>
</organism>
<gene>
    <name evidence="2" type="ORF">WA026_021585</name>
</gene>
<dbReference type="InterPro" id="IPR037176">
    <property type="entry name" value="Osmotin/thaumatin-like_sf"/>
</dbReference>
<keyword evidence="3" id="KW-1185">Reference proteome</keyword>
<comment type="caution">
    <text evidence="2">The sequence shown here is derived from an EMBL/GenBank/DDBJ whole genome shotgun (WGS) entry which is preliminary data.</text>
</comment>
<accession>A0AAW1UUX0</accession>
<dbReference type="Pfam" id="PF00314">
    <property type="entry name" value="Thaumatin"/>
    <property type="match status" value="1"/>
</dbReference>
<dbReference type="PANTHER" id="PTHR31048">
    <property type="entry name" value="OS03G0233200 PROTEIN"/>
    <property type="match status" value="1"/>
</dbReference>
<dbReference type="EMBL" id="JARQZJ010000107">
    <property type="protein sequence ID" value="KAK9887276.1"/>
    <property type="molecule type" value="Genomic_DNA"/>
</dbReference>
<dbReference type="InterPro" id="IPR001938">
    <property type="entry name" value="Thaumatin"/>
</dbReference>
<protein>
    <submittedName>
        <fullName evidence="2">Uncharacterized protein</fullName>
    </submittedName>
</protein>